<protein>
    <recommendedName>
        <fullName evidence="7">Solute carrier family 40 member</fullName>
    </recommendedName>
</protein>
<dbReference type="GO" id="GO:0016020">
    <property type="term" value="C:membrane"/>
    <property type="evidence" value="ECO:0007669"/>
    <property type="project" value="UniProtKB-SubCell"/>
</dbReference>
<dbReference type="InterPro" id="IPR009716">
    <property type="entry name" value="Ferroportin-1"/>
</dbReference>
<dbReference type="PANTHER" id="PTHR11660:SF57">
    <property type="entry name" value="SOLUTE CARRIER FAMILY 40 MEMBER"/>
    <property type="match status" value="1"/>
</dbReference>
<evidence type="ECO:0000256" key="8">
    <source>
        <dbReference type="SAM" id="MobiDB-lite"/>
    </source>
</evidence>
<comment type="subcellular location">
    <subcellularLocation>
        <location evidence="1 7">Membrane</location>
        <topology evidence="1 7">Multi-pass membrane protein</topology>
    </subcellularLocation>
</comment>
<feature type="compositionally biased region" description="Low complexity" evidence="8">
    <location>
        <begin position="253"/>
        <end position="270"/>
    </location>
</feature>
<feature type="region of interest" description="Disordered" evidence="8">
    <location>
        <begin position="251"/>
        <end position="270"/>
    </location>
</feature>
<evidence type="ECO:0000256" key="1">
    <source>
        <dbReference type="ARBA" id="ARBA00004141"/>
    </source>
</evidence>
<feature type="transmembrane region" description="Helical" evidence="7">
    <location>
        <begin position="386"/>
        <end position="413"/>
    </location>
</feature>
<gene>
    <name evidence="9" type="ORF">BDU57DRAFT_452866</name>
</gene>
<evidence type="ECO:0000313" key="9">
    <source>
        <dbReference type="EMBL" id="KAF1914462.1"/>
    </source>
</evidence>
<dbReference type="SUPFAM" id="SSF103473">
    <property type="entry name" value="MFS general substrate transporter"/>
    <property type="match status" value="1"/>
</dbReference>
<feature type="transmembrane region" description="Helical" evidence="7">
    <location>
        <begin position="105"/>
        <end position="124"/>
    </location>
</feature>
<dbReference type="AlphaFoldDB" id="A0A6A5QGG2"/>
<feature type="compositionally biased region" description="Polar residues" evidence="8">
    <location>
        <begin position="15"/>
        <end position="25"/>
    </location>
</feature>
<evidence type="ECO:0000256" key="6">
    <source>
        <dbReference type="ARBA" id="ARBA00023136"/>
    </source>
</evidence>
<dbReference type="PANTHER" id="PTHR11660">
    <property type="entry name" value="SOLUTE CARRIER FAMILY 40 MEMBER"/>
    <property type="match status" value="1"/>
</dbReference>
<evidence type="ECO:0000256" key="4">
    <source>
        <dbReference type="ARBA" id="ARBA00022692"/>
    </source>
</evidence>
<organism evidence="9 10">
    <name type="scientific">Ampelomyces quisqualis</name>
    <name type="common">Powdery mildew agent</name>
    <dbReference type="NCBI Taxonomy" id="50730"/>
    <lineage>
        <taxon>Eukaryota</taxon>
        <taxon>Fungi</taxon>
        <taxon>Dikarya</taxon>
        <taxon>Ascomycota</taxon>
        <taxon>Pezizomycotina</taxon>
        <taxon>Dothideomycetes</taxon>
        <taxon>Pleosporomycetidae</taxon>
        <taxon>Pleosporales</taxon>
        <taxon>Pleosporineae</taxon>
        <taxon>Phaeosphaeriaceae</taxon>
        <taxon>Ampelomyces</taxon>
    </lineage>
</organism>
<keyword evidence="6 7" id="KW-0472">Membrane</keyword>
<dbReference type="Proteomes" id="UP000800096">
    <property type="component" value="Unassembled WGS sequence"/>
</dbReference>
<feature type="transmembrane region" description="Helical" evidence="7">
    <location>
        <begin position="453"/>
        <end position="475"/>
    </location>
</feature>
<proteinExistence type="inferred from homology"/>
<keyword evidence="3 7" id="KW-0813">Transport</keyword>
<feature type="region of interest" description="Disordered" evidence="8">
    <location>
        <begin position="1"/>
        <end position="25"/>
    </location>
</feature>
<evidence type="ECO:0000256" key="2">
    <source>
        <dbReference type="ARBA" id="ARBA00006279"/>
    </source>
</evidence>
<feature type="transmembrane region" description="Helical" evidence="7">
    <location>
        <begin position="361"/>
        <end position="380"/>
    </location>
</feature>
<keyword evidence="5 7" id="KW-1133">Transmembrane helix</keyword>
<accession>A0A6A5QGG2</accession>
<comment type="function">
    <text evidence="7">May be involved in iron transport and iron homeostasis.</text>
</comment>
<dbReference type="EMBL" id="ML979137">
    <property type="protein sequence ID" value="KAF1914462.1"/>
    <property type="molecule type" value="Genomic_DNA"/>
</dbReference>
<sequence length="517" mass="56374">MNSSSSIDSAVPLGPTTTESENLSTSACPNSLLHRLYISHTLSTWNSRTFEFGAVIFLATIFPGTLFFASCYALFRSLAAVALGSWIGGLVDRQNRLFVVRQSIIWQRSSVALSCLVLLGMRRYIKKDSEKEDKGWVVWVLFGVSVVLACVEKLAYIANTVAVERDWIVVVSESLRVEREDLNSGMRRIDLLAKLVAPVCIGLLDGYSTSLAIWVTFVQNALSVGVEYVAIAHVYAGVPALSWGKGRNETGVSQGSITPPSSPSTSTTTTLETKASRTSNFLAPYISFTHNPAFLASLALSLLYLTVLSFAGQMTTYLLTLGFTSTHVSLMRLVSVGLELSATCAAPILMKRIGAVRSGLWFINEQVASLALALVFWLTYTEHARVGGLALICGIIVSRLGLWGFDLCVQFLVQDATPPASRGSFSAVEMSLQNFFELVSFATTMVWYRPEDFYVPVCISGAAVAVSAACFSGFVRKRRGHLLHIDRCLQRFGKDGKGYRGLPTIEEEVELDEGGVR</sequence>
<feature type="transmembrane region" description="Helical" evidence="7">
    <location>
        <begin position="330"/>
        <end position="349"/>
    </location>
</feature>
<keyword evidence="7" id="KW-0406">Ion transport</keyword>
<evidence type="ECO:0000256" key="5">
    <source>
        <dbReference type="ARBA" id="ARBA00022989"/>
    </source>
</evidence>
<reference evidence="9" key="1">
    <citation type="journal article" date="2020" name="Stud. Mycol.">
        <title>101 Dothideomycetes genomes: a test case for predicting lifestyles and emergence of pathogens.</title>
        <authorList>
            <person name="Haridas S."/>
            <person name="Albert R."/>
            <person name="Binder M."/>
            <person name="Bloem J."/>
            <person name="Labutti K."/>
            <person name="Salamov A."/>
            <person name="Andreopoulos B."/>
            <person name="Baker S."/>
            <person name="Barry K."/>
            <person name="Bills G."/>
            <person name="Bluhm B."/>
            <person name="Cannon C."/>
            <person name="Castanera R."/>
            <person name="Culley D."/>
            <person name="Daum C."/>
            <person name="Ezra D."/>
            <person name="Gonzalez J."/>
            <person name="Henrissat B."/>
            <person name="Kuo A."/>
            <person name="Liang C."/>
            <person name="Lipzen A."/>
            <person name="Lutzoni F."/>
            <person name="Magnuson J."/>
            <person name="Mondo S."/>
            <person name="Nolan M."/>
            <person name="Ohm R."/>
            <person name="Pangilinan J."/>
            <person name="Park H.-J."/>
            <person name="Ramirez L."/>
            <person name="Alfaro M."/>
            <person name="Sun H."/>
            <person name="Tritt A."/>
            <person name="Yoshinaga Y."/>
            <person name="Zwiers L.-H."/>
            <person name="Turgeon B."/>
            <person name="Goodwin S."/>
            <person name="Spatafora J."/>
            <person name="Crous P."/>
            <person name="Grigoriev I."/>
        </authorList>
    </citation>
    <scope>NUCLEOTIDE SEQUENCE</scope>
    <source>
        <strain evidence="9">HMLAC05119</strain>
    </source>
</reference>
<keyword evidence="10" id="KW-1185">Reference proteome</keyword>
<keyword evidence="4 7" id="KW-0812">Transmembrane</keyword>
<evidence type="ECO:0000256" key="3">
    <source>
        <dbReference type="ARBA" id="ARBA00022448"/>
    </source>
</evidence>
<evidence type="ECO:0000313" key="10">
    <source>
        <dbReference type="Proteomes" id="UP000800096"/>
    </source>
</evidence>
<feature type="transmembrane region" description="Helical" evidence="7">
    <location>
        <begin position="293"/>
        <end position="310"/>
    </location>
</feature>
<dbReference type="OrthoDB" id="648861at2759"/>
<name>A0A6A5QGG2_AMPQU</name>
<dbReference type="InterPro" id="IPR036259">
    <property type="entry name" value="MFS_trans_sf"/>
</dbReference>
<dbReference type="Pfam" id="PF06963">
    <property type="entry name" value="FPN1"/>
    <property type="match status" value="1"/>
</dbReference>
<dbReference type="GO" id="GO:0005381">
    <property type="term" value="F:iron ion transmembrane transporter activity"/>
    <property type="evidence" value="ECO:0007669"/>
    <property type="project" value="UniProtKB-UniRule"/>
</dbReference>
<evidence type="ECO:0000256" key="7">
    <source>
        <dbReference type="RuleBase" id="RU365065"/>
    </source>
</evidence>
<feature type="transmembrane region" description="Helical" evidence="7">
    <location>
        <begin position="52"/>
        <end position="75"/>
    </location>
</feature>
<comment type="similarity">
    <text evidence="2 7">Belongs to the ferroportin (FP) (TC 2.A.100) family. SLC40A subfamily.</text>
</comment>
<comment type="caution">
    <text evidence="7">Lacks conserved residue(s) required for the propagation of feature annotation.</text>
</comment>
<feature type="transmembrane region" description="Helical" evidence="7">
    <location>
        <begin position="136"/>
        <end position="156"/>
    </location>
</feature>